<evidence type="ECO:0000256" key="1">
    <source>
        <dbReference type="ARBA" id="ARBA00003283"/>
    </source>
</evidence>
<dbReference type="SUPFAM" id="SSF56349">
    <property type="entry name" value="DNA breaking-rejoining enzymes"/>
    <property type="match status" value="1"/>
</dbReference>
<dbReference type="GO" id="GO:0015074">
    <property type="term" value="P:DNA integration"/>
    <property type="evidence" value="ECO:0007669"/>
    <property type="project" value="UniProtKB-KW"/>
</dbReference>
<evidence type="ECO:0000256" key="6">
    <source>
        <dbReference type="PROSITE-ProRule" id="PRU01248"/>
    </source>
</evidence>
<reference evidence="9 10" key="1">
    <citation type="submission" date="2019-08" db="EMBL/GenBank/DDBJ databases">
        <title>In-depth cultivation of the pig gut microbiome towards novel bacterial diversity and tailored functional studies.</title>
        <authorList>
            <person name="Wylensek D."/>
            <person name="Hitch T.C.A."/>
            <person name="Clavel T."/>
        </authorList>
    </citation>
    <scope>NUCLEOTIDE SEQUENCE [LARGE SCALE GENOMIC DNA]</scope>
    <source>
        <strain evidence="9 10">BSM-380-WT-5A</strain>
    </source>
</reference>
<evidence type="ECO:0000313" key="10">
    <source>
        <dbReference type="Proteomes" id="UP000440513"/>
    </source>
</evidence>
<organism evidence="9 10">
    <name type="scientific">Oliverpabstia intestinalis</name>
    <dbReference type="NCBI Taxonomy" id="2606633"/>
    <lineage>
        <taxon>Bacteria</taxon>
        <taxon>Bacillati</taxon>
        <taxon>Bacillota</taxon>
        <taxon>Clostridia</taxon>
        <taxon>Lachnospirales</taxon>
        <taxon>Lachnospiraceae</taxon>
        <taxon>Oliverpabstia</taxon>
    </lineage>
</organism>
<evidence type="ECO:0000313" key="9">
    <source>
        <dbReference type="EMBL" id="MST65492.1"/>
    </source>
</evidence>
<accession>A0A7X2P0X7</accession>
<dbReference type="Gene3D" id="3.30.160.60">
    <property type="entry name" value="Classic Zinc Finger"/>
    <property type="match status" value="1"/>
</dbReference>
<keyword evidence="5" id="KW-0233">DNA recombination</keyword>
<dbReference type="InterPro" id="IPR011010">
    <property type="entry name" value="DNA_brk_join_enz"/>
</dbReference>
<keyword evidence="10" id="KW-1185">Reference proteome</keyword>
<dbReference type="Pfam" id="PF00589">
    <property type="entry name" value="Phage_integrase"/>
    <property type="match status" value="1"/>
</dbReference>
<comment type="caution">
    <text evidence="9">The sequence shown here is derived from an EMBL/GenBank/DDBJ whole genome shotgun (WGS) entry which is preliminary data.</text>
</comment>
<evidence type="ECO:0000259" key="7">
    <source>
        <dbReference type="PROSITE" id="PS51898"/>
    </source>
</evidence>
<feature type="domain" description="Tyr recombinase" evidence="7">
    <location>
        <begin position="167"/>
        <end position="396"/>
    </location>
</feature>
<dbReference type="CDD" id="cd01189">
    <property type="entry name" value="INT_ICEBs1_C_like"/>
    <property type="match status" value="1"/>
</dbReference>
<dbReference type="EMBL" id="VUMS01000002">
    <property type="protein sequence ID" value="MST65492.1"/>
    <property type="molecule type" value="Genomic_DNA"/>
</dbReference>
<dbReference type="InterPro" id="IPR013762">
    <property type="entry name" value="Integrase-like_cat_sf"/>
</dbReference>
<dbReference type="InterPro" id="IPR044068">
    <property type="entry name" value="CB"/>
</dbReference>
<evidence type="ECO:0000256" key="5">
    <source>
        <dbReference type="ARBA" id="ARBA00023172"/>
    </source>
</evidence>
<gene>
    <name evidence="9" type="ORF">FYJ57_01785</name>
</gene>
<name>A0A7X2P0X7_9FIRM</name>
<dbReference type="Gene3D" id="1.10.150.130">
    <property type="match status" value="1"/>
</dbReference>
<keyword evidence="4 6" id="KW-0238">DNA-binding</keyword>
<evidence type="ECO:0000256" key="4">
    <source>
        <dbReference type="ARBA" id="ARBA00023125"/>
    </source>
</evidence>
<evidence type="ECO:0000259" key="8">
    <source>
        <dbReference type="PROSITE" id="PS51900"/>
    </source>
</evidence>
<dbReference type="InterPro" id="IPR002104">
    <property type="entry name" value="Integrase_catalytic"/>
</dbReference>
<dbReference type="RefSeq" id="WP_154431306.1">
    <property type="nucleotide sequence ID" value="NZ_VUMS01000002.1"/>
</dbReference>
<proteinExistence type="inferred from homology"/>
<keyword evidence="3" id="KW-0229">DNA integration</keyword>
<dbReference type="GO" id="GO:0003677">
    <property type="term" value="F:DNA binding"/>
    <property type="evidence" value="ECO:0007669"/>
    <property type="project" value="UniProtKB-UniRule"/>
</dbReference>
<dbReference type="PANTHER" id="PTHR30349">
    <property type="entry name" value="PHAGE INTEGRASE-RELATED"/>
    <property type="match status" value="1"/>
</dbReference>
<dbReference type="InterPro" id="IPR050090">
    <property type="entry name" value="Tyrosine_recombinase_XerCD"/>
</dbReference>
<dbReference type="PANTHER" id="PTHR30349:SF64">
    <property type="entry name" value="PROPHAGE INTEGRASE INTD-RELATED"/>
    <property type="match status" value="1"/>
</dbReference>
<comment type="function">
    <text evidence="1">Site-specific tyrosine recombinase, which acts by catalyzing the cutting and rejoining of the recombining DNA molecules.</text>
</comment>
<protein>
    <submittedName>
        <fullName evidence="9">Tyrosine-type recombinase/integrase</fullName>
    </submittedName>
</protein>
<evidence type="ECO:0000256" key="2">
    <source>
        <dbReference type="ARBA" id="ARBA00008857"/>
    </source>
</evidence>
<dbReference type="GO" id="GO:0006310">
    <property type="term" value="P:DNA recombination"/>
    <property type="evidence" value="ECO:0007669"/>
    <property type="project" value="UniProtKB-KW"/>
</dbReference>
<evidence type="ECO:0000256" key="3">
    <source>
        <dbReference type="ARBA" id="ARBA00022908"/>
    </source>
</evidence>
<dbReference type="Gene3D" id="1.10.443.10">
    <property type="entry name" value="Intergrase catalytic core"/>
    <property type="match status" value="1"/>
</dbReference>
<comment type="similarity">
    <text evidence="2">Belongs to the 'phage' integrase family.</text>
</comment>
<dbReference type="Proteomes" id="UP000440513">
    <property type="component" value="Unassembled WGS sequence"/>
</dbReference>
<dbReference type="Pfam" id="PF14659">
    <property type="entry name" value="Phage_int_SAM_3"/>
    <property type="match status" value="1"/>
</dbReference>
<dbReference type="InterPro" id="IPR010998">
    <property type="entry name" value="Integrase_recombinase_N"/>
</dbReference>
<dbReference type="PROSITE" id="PS51898">
    <property type="entry name" value="TYR_RECOMBINASE"/>
    <property type="match status" value="1"/>
</dbReference>
<feature type="domain" description="Core-binding (CB)" evidence="8">
    <location>
        <begin position="65"/>
        <end position="146"/>
    </location>
</feature>
<dbReference type="PROSITE" id="PS51900">
    <property type="entry name" value="CB"/>
    <property type="match status" value="1"/>
</dbReference>
<dbReference type="InterPro" id="IPR004107">
    <property type="entry name" value="Integrase_SAM-like_N"/>
</dbReference>
<sequence>MGKDLKGKELGNGITQRKDGRYMARFTVDGKTHTIYEFDLKTLKKKFSEMKHLYETNSVTNLNNWTLDQFYDFWMKNYSINVKDTTIVARTNNYKRIQEDLGHLKVADIRQSHVQKAINNLYDKGYAYKTILSSKNLLKGLLQKAIENDMILRNPCEGVILPIDYKEQIVPLSPEMEKKFFEAISGQRYAELFYILLYTGMRIGEACALEWKDIDFENKTISISKTLLRTKQYDRKNQKLRKERTYITSPKSYTSKRVIPLSDFVAYKFLKWKTKQDKDKTRNRQWGSTNYLLEEYPELIFTTKTGKSLTPGEAWVYCLQGVNRVNEEEVFMAEMQHRDPELLVLHPHIFRHTYATRCVEYGLSPNAIQKLLGHATLDMLNVYAHPSTEFLKEECKKYNFYYAKDRNDTNEKVIPIDFRKNSV</sequence>
<dbReference type="AlphaFoldDB" id="A0A7X2P0X7"/>